<dbReference type="Proteomes" id="UP000186216">
    <property type="component" value="Unassembled WGS sequence"/>
</dbReference>
<dbReference type="InterPro" id="IPR032710">
    <property type="entry name" value="NTF2-like_dom_sf"/>
</dbReference>
<evidence type="ECO:0000313" key="3">
    <source>
        <dbReference type="Proteomes" id="UP000186216"/>
    </source>
</evidence>
<proteinExistence type="predicted"/>
<evidence type="ECO:0000313" key="1">
    <source>
        <dbReference type="EMBL" id="SIS96438.1"/>
    </source>
</evidence>
<evidence type="ECO:0000313" key="2">
    <source>
        <dbReference type="EMBL" id="WCR05623.1"/>
    </source>
</evidence>
<accession>A0AA46A6D6</accession>
<name>A0AA46A6D6_9RHOB</name>
<dbReference type="Gene3D" id="3.10.450.50">
    <property type="match status" value="1"/>
</dbReference>
<keyword evidence="4" id="KW-1185">Reference proteome</keyword>
<organism evidence="1 3">
    <name type="scientific">Paracoccus saliphilus</name>
    <dbReference type="NCBI Taxonomy" id="405559"/>
    <lineage>
        <taxon>Bacteria</taxon>
        <taxon>Pseudomonadati</taxon>
        <taxon>Pseudomonadota</taxon>
        <taxon>Alphaproteobacteria</taxon>
        <taxon>Rhodobacterales</taxon>
        <taxon>Paracoccaceae</taxon>
        <taxon>Paracoccus</taxon>
    </lineage>
</organism>
<dbReference type="EMBL" id="FTOU01000010">
    <property type="protein sequence ID" value="SIS96438.1"/>
    <property type="molecule type" value="Genomic_DNA"/>
</dbReference>
<evidence type="ECO:0000313" key="4">
    <source>
        <dbReference type="Proteomes" id="UP001215549"/>
    </source>
</evidence>
<gene>
    <name evidence="2" type="ORF">JHX88_21325</name>
    <name evidence="1" type="ORF">SAMN05421772_11081</name>
</gene>
<protein>
    <submittedName>
        <fullName evidence="1">Uncharacterized protein</fullName>
    </submittedName>
</protein>
<dbReference type="AlphaFoldDB" id="A0AA46A6D6"/>
<dbReference type="RefSeq" id="WP_076526870.1">
    <property type="nucleotide sequence ID" value="NZ_CP067141.1"/>
</dbReference>
<reference evidence="2 4" key="2">
    <citation type="submission" date="2021-01" db="EMBL/GenBank/DDBJ databases">
        <title>Biogeographic distribution of Paracoccus.</title>
        <authorList>
            <person name="Hollensteiner J."/>
            <person name="Leineberger J."/>
            <person name="Brinkhoff T."/>
            <person name="Daniel R."/>
        </authorList>
    </citation>
    <scope>NUCLEOTIDE SEQUENCE [LARGE SCALE GENOMIC DNA]</scope>
    <source>
        <strain evidence="2 4">DSM 18447</strain>
        <plasmid evidence="2 4">p242883</plasmid>
    </source>
</reference>
<reference evidence="1 3" key="1">
    <citation type="submission" date="2017-01" db="EMBL/GenBank/DDBJ databases">
        <authorList>
            <person name="Varghese N."/>
            <person name="Submissions S."/>
        </authorList>
    </citation>
    <scope>NUCLEOTIDE SEQUENCE [LARGE SCALE GENOMIC DNA]</scope>
    <source>
        <strain evidence="1 3">DSM 18447</strain>
    </source>
</reference>
<dbReference type="SUPFAM" id="SSF54427">
    <property type="entry name" value="NTF2-like"/>
    <property type="match status" value="1"/>
</dbReference>
<keyword evidence="2" id="KW-0614">Plasmid</keyword>
<sequence>MKCSWWLLRCRLPPEQTQKATLSNGRYYENSYVFILEMREDKVCRIREYMDTLMGYQMVFADDHPGKIVR</sequence>
<dbReference type="EMBL" id="CP067141">
    <property type="protein sequence ID" value="WCR05623.1"/>
    <property type="molecule type" value="Genomic_DNA"/>
</dbReference>
<dbReference type="Proteomes" id="UP001215549">
    <property type="component" value="Plasmid p242883"/>
</dbReference>
<geneLocation type="plasmid" evidence="2 4">
    <name>p242883</name>
</geneLocation>